<organism evidence="2 3">
    <name type="scientific">Methylobacterium oryzihabitans</name>
    <dbReference type="NCBI Taxonomy" id="2499852"/>
    <lineage>
        <taxon>Bacteria</taxon>
        <taxon>Pseudomonadati</taxon>
        <taxon>Pseudomonadota</taxon>
        <taxon>Alphaproteobacteria</taxon>
        <taxon>Hyphomicrobiales</taxon>
        <taxon>Methylobacteriaceae</taxon>
        <taxon>Methylobacterium</taxon>
    </lineage>
</organism>
<feature type="compositionally biased region" description="Basic residues" evidence="1">
    <location>
        <begin position="191"/>
        <end position="201"/>
    </location>
</feature>
<keyword evidence="3" id="KW-1185">Reference proteome</keyword>
<evidence type="ECO:0000313" key="2">
    <source>
        <dbReference type="EMBL" id="RVU21587.1"/>
    </source>
</evidence>
<feature type="compositionally biased region" description="Basic and acidic residues" evidence="1">
    <location>
        <begin position="27"/>
        <end position="37"/>
    </location>
</feature>
<gene>
    <name evidence="2" type="ORF">EOE48_00575</name>
</gene>
<reference evidence="2 3" key="1">
    <citation type="submission" date="2019-01" db="EMBL/GenBank/DDBJ databases">
        <authorList>
            <person name="Chen W.-M."/>
        </authorList>
    </citation>
    <scope>NUCLEOTIDE SEQUENCE [LARGE SCALE GENOMIC DNA]</scope>
    <source>
        <strain evidence="2 3">TER-1</strain>
    </source>
</reference>
<dbReference type="OrthoDB" id="7994226at2"/>
<feature type="compositionally biased region" description="Low complexity" evidence="1">
    <location>
        <begin position="71"/>
        <end position="84"/>
    </location>
</feature>
<accession>A0A3S3UDL0</accession>
<feature type="compositionally biased region" description="Pro residues" evidence="1">
    <location>
        <begin position="92"/>
        <end position="101"/>
    </location>
</feature>
<sequence>MTRNRARPSFTVEIKRNRPAPVLAAGDADHVPSEPVKRSSGRGLWEGTSLFEEVAAAESSGRFDSEPLPEPVAAKAPSPAAAQPRRVLPSLIAPPEPPAPEPIEVHREERLPPVRRPQALEKKAKPAQRPARTAFVWPEDWPDEPVVTVAPPPAPAPRLIEPQEDASAAAPSEARPRPPRRRDADLNAGQRWKRRLPRVCW</sequence>
<feature type="region of interest" description="Disordered" evidence="1">
    <location>
        <begin position="16"/>
        <end position="201"/>
    </location>
</feature>
<proteinExistence type="predicted"/>
<dbReference type="RefSeq" id="WP_127726830.1">
    <property type="nucleotide sequence ID" value="NZ_SACP01000001.1"/>
</dbReference>
<dbReference type="AlphaFoldDB" id="A0A3S3UDL0"/>
<feature type="compositionally biased region" description="Basic and acidic residues" evidence="1">
    <location>
        <begin position="103"/>
        <end position="124"/>
    </location>
</feature>
<name>A0A3S3UDL0_9HYPH</name>
<dbReference type="Proteomes" id="UP000286997">
    <property type="component" value="Unassembled WGS sequence"/>
</dbReference>
<comment type="caution">
    <text evidence="2">The sequence shown here is derived from an EMBL/GenBank/DDBJ whole genome shotgun (WGS) entry which is preliminary data.</text>
</comment>
<evidence type="ECO:0000313" key="3">
    <source>
        <dbReference type="Proteomes" id="UP000286997"/>
    </source>
</evidence>
<protein>
    <submittedName>
        <fullName evidence="2">Uncharacterized protein</fullName>
    </submittedName>
</protein>
<dbReference type="EMBL" id="SACP01000001">
    <property type="protein sequence ID" value="RVU21587.1"/>
    <property type="molecule type" value="Genomic_DNA"/>
</dbReference>
<evidence type="ECO:0000256" key="1">
    <source>
        <dbReference type="SAM" id="MobiDB-lite"/>
    </source>
</evidence>